<reference evidence="2" key="1">
    <citation type="submission" date="2016-06" db="EMBL/GenBank/DDBJ databases">
        <title>Parallel loss of symbiosis genes in relatives of nitrogen-fixing non-legume Parasponia.</title>
        <authorList>
            <person name="Van Velzen R."/>
            <person name="Holmer R."/>
            <person name="Bu F."/>
            <person name="Rutten L."/>
            <person name="Van Zeijl A."/>
            <person name="Liu W."/>
            <person name="Santuari L."/>
            <person name="Cao Q."/>
            <person name="Sharma T."/>
            <person name="Shen D."/>
            <person name="Roswanjaya Y."/>
            <person name="Wardhani T."/>
            <person name="Kalhor M.S."/>
            <person name="Jansen J."/>
            <person name="Van den Hoogen J."/>
            <person name="Gungor B."/>
            <person name="Hartog M."/>
            <person name="Hontelez J."/>
            <person name="Verver J."/>
            <person name="Yang W.-C."/>
            <person name="Schijlen E."/>
            <person name="Repin R."/>
            <person name="Schilthuizen M."/>
            <person name="Schranz E."/>
            <person name="Heidstra R."/>
            <person name="Miyata K."/>
            <person name="Fedorova E."/>
            <person name="Kohlen W."/>
            <person name="Bisseling T."/>
            <person name="Smit S."/>
            <person name="Geurts R."/>
        </authorList>
    </citation>
    <scope>NUCLEOTIDE SEQUENCE [LARGE SCALE GENOMIC DNA]</scope>
    <source>
        <strain evidence="2">cv. WU1-14</strain>
    </source>
</reference>
<keyword evidence="2" id="KW-1185">Reference proteome</keyword>
<dbReference type="EMBL" id="JXTB01000023">
    <property type="protein sequence ID" value="PON75477.1"/>
    <property type="molecule type" value="Genomic_DNA"/>
</dbReference>
<evidence type="ECO:0000313" key="2">
    <source>
        <dbReference type="Proteomes" id="UP000237105"/>
    </source>
</evidence>
<organism evidence="1 2">
    <name type="scientific">Parasponia andersonii</name>
    <name type="common">Sponia andersonii</name>
    <dbReference type="NCBI Taxonomy" id="3476"/>
    <lineage>
        <taxon>Eukaryota</taxon>
        <taxon>Viridiplantae</taxon>
        <taxon>Streptophyta</taxon>
        <taxon>Embryophyta</taxon>
        <taxon>Tracheophyta</taxon>
        <taxon>Spermatophyta</taxon>
        <taxon>Magnoliopsida</taxon>
        <taxon>eudicotyledons</taxon>
        <taxon>Gunneridae</taxon>
        <taxon>Pentapetalae</taxon>
        <taxon>rosids</taxon>
        <taxon>fabids</taxon>
        <taxon>Rosales</taxon>
        <taxon>Cannabaceae</taxon>
        <taxon>Parasponia</taxon>
    </lineage>
</organism>
<gene>
    <name evidence="1" type="ORF">PanWU01x14_041020</name>
</gene>
<sequence length="30" mass="3423">MVMEEPLLLPVDEAKGKKGDHMEWLNRGAK</sequence>
<evidence type="ECO:0000313" key="1">
    <source>
        <dbReference type="EMBL" id="PON75477.1"/>
    </source>
</evidence>
<accession>A0A2P5DQB7</accession>
<proteinExistence type="predicted"/>
<protein>
    <submittedName>
        <fullName evidence="1">Uncharacterized protein</fullName>
    </submittedName>
</protein>
<dbReference type="Proteomes" id="UP000237105">
    <property type="component" value="Unassembled WGS sequence"/>
</dbReference>
<name>A0A2P5DQB7_PARAD</name>
<comment type="caution">
    <text evidence="1">The sequence shown here is derived from an EMBL/GenBank/DDBJ whole genome shotgun (WGS) entry which is preliminary data.</text>
</comment>
<dbReference type="AlphaFoldDB" id="A0A2P5DQB7"/>